<keyword evidence="4" id="KW-0479">Metal-binding</keyword>
<dbReference type="FunFam" id="2.60.120.10:FF:000150">
    <property type="entry name" value="Spherulin, putative"/>
    <property type="match status" value="1"/>
</dbReference>
<dbReference type="EMBL" id="JAIBSC010000122">
    <property type="protein sequence ID" value="KAH1896431.1"/>
    <property type="molecule type" value="Genomic_DNA"/>
</dbReference>
<dbReference type="Gene3D" id="2.60.120.10">
    <property type="entry name" value="Jelly Rolls"/>
    <property type="match status" value="1"/>
</dbReference>
<dbReference type="SMART" id="SM00835">
    <property type="entry name" value="Cupin_1"/>
    <property type="match status" value="1"/>
</dbReference>
<protein>
    <recommendedName>
        <fullName evidence="7">Cupin type-1 domain-containing protein</fullName>
    </recommendedName>
</protein>
<dbReference type="PANTHER" id="PTHR31238">
    <property type="entry name" value="GERMIN-LIKE PROTEIN SUBFAMILY 3 MEMBER 3"/>
    <property type="match status" value="1"/>
</dbReference>
<evidence type="ECO:0000256" key="1">
    <source>
        <dbReference type="ARBA" id="ARBA00004613"/>
    </source>
</evidence>
<dbReference type="OMA" id="ECLKKCN"/>
<evidence type="ECO:0000256" key="6">
    <source>
        <dbReference type="SAM" id="SignalP"/>
    </source>
</evidence>
<feature type="domain" description="Cupin type-1" evidence="7">
    <location>
        <begin position="52"/>
        <end position="208"/>
    </location>
</feature>
<dbReference type="Pfam" id="PF00190">
    <property type="entry name" value="Cupin_1"/>
    <property type="match status" value="1"/>
</dbReference>
<comment type="subcellular location">
    <subcellularLocation>
        <location evidence="1">Secreted</location>
    </subcellularLocation>
</comment>
<keyword evidence="3" id="KW-0964">Secreted</keyword>
<comment type="caution">
    <text evidence="8">The sequence shown here is derived from an EMBL/GenBank/DDBJ whole genome shotgun (WGS) entry which is preliminary data.</text>
</comment>
<name>A0A229Y124_ASPFM</name>
<comment type="similarity">
    <text evidence="2">Belongs to the germin family.</text>
</comment>
<keyword evidence="6" id="KW-0732">Signal</keyword>
<dbReference type="InterPro" id="IPR001929">
    <property type="entry name" value="Germin"/>
</dbReference>
<evidence type="ECO:0000259" key="7">
    <source>
        <dbReference type="SMART" id="SM00835"/>
    </source>
</evidence>
<evidence type="ECO:0000313" key="8">
    <source>
        <dbReference type="EMBL" id="KAH1896431.1"/>
    </source>
</evidence>
<dbReference type="InterPro" id="IPR014710">
    <property type="entry name" value="RmlC-like_jellyroll"/>
</dbReference>
<keyword evidence="5" id="KW-0464">Manganese</keyword>
<feature type="chain" id="PRO_5041058632" description="Cupin type-1 domain-containing protein" evidence="6">
    <location>
        <begin position="24"/>
        <end position="236"/>
    </location>
</feature>
<dbReference type="CDD" id="cd02241">
    <property type="entry name" value="cupin_OxOx"/>
    <property type="match status" value="1"/>
</dbReference>
<accession>A0A229Y124</accession>
<evidence type="ECO:0000256" key="5">
    <source>
        <dbReference type="ARBA" id="ARBA00023211"/>
    </source>
</evidence>
<dbReference type="GO" id="GO:0005576">
    <property type="term" value="C:extracellular region"/>
    <property type="evidence" value="ECO:0007669"/>
    <property type="project" value="UniProtKB-SubCell"/>
</dbReference>
<dbReference type="InterPro" id="IPR006045">
    <property type="entry name" value="Cupin_1"/>
</dbReference>
<gene>
    <name evidence="8" type="ORF">KXV57_001351</name>
</gene>
<reference evidence="8" key="1">
    <citation type="submission" date="2021-08" db="EMBL/GenBank/DDBJ databases">
        <title>Global Aspergillus fumigatus from environmental and clinical sources.</title>
        <authorList>
            <person name="Barber A."/>
            <person name="Sae-Ong T."/>
        </authorList>
    </citation>
    <scope>NUCLEOTIDE SEQUENCE</scope>
    <source>
        <strain evidence="8">NRZ-2016-071</strain>
    </source>
</reference>
<sequence length="236" mass="25195">MLPDFPLHSVVAVMLSLVPLARTAPQPITQGSTSELSLTAQLRLADTAIERYKLLPKDEDFVFNFAGASLPVATSQNFPALVGTGASFSISQLPACSMSFLHLHPRATELFAITSGRVLSEMIPETGVLDSEGHQRVIRAELGPGMLTVFPAGSFHTQVNPDCEPANFTAAFTSDEFAVGIVAAQTFSFSDDVIAATFGETIAGEDIDKVRHAIPATMAIKVEECLTKCGKQKRQA</sequence>
<organism evidence="8 9">
    <name type="scientific">Aspergillus fumigatus</name>
    <name type="common">Neosartorya fumigata</name>
    <dbReference type="NCBI Taxonomy" id="746128"/>
    <lineage>
        <taxon>Eukaryota</taxon>
        <taxon>Fungi</taxon>
        <taxon>Dikarya</taxon>
        <taxon>Ascomycota</taxon>
        <taxon>Pezizomycotina</taxon>
        <taxon>Eurotiomycetes</taxon>
        <taxon>Eurotiomycetidae</taxon>
        <taxon>Eurotiales</taxon>
        <taxon>Aspergillaceae</taxon>
        <taxon>Aspergillus</taxon>
        <taxon>Aspergillus subgen. Fumigati</taxon>
    </lineage>
</organism>
<dbReference type="SUPFAM" id="SSF51182">
    <property type="entry name" value="RmlC-like cupins"/>
    <property type="match status" value="1"/>
</dbReference>
<evidence type="ECO:0000256" key="3">
    <source>
        <dbReference type="ARBA" id="ARBA00022525"/>
    </source>
</evidence>
<dbReference type="InterPro" id="IPR011051">
    <property type="entry name" value="RmlC_Cupin_sf"/>
</dbReference>
<evidence type="ECO:0000256" key="2">
    <source>
        <dbReference type="ARBA" id="ARBA00007456"/>
    </source>
</evidence>
<feature type="signal peptide" evidence="6">
    <location>
        <begin position="1"/>
        <end position="23"/>
    </location>
</feature>
<dbReference type="AlphaFoldDB" id="A0A229Y124"/>
<evidence type="ECO:0000313" key="9">
    <source>
        <dbReference type="Proteomes" id="UP000813423"/>
    </source>
</evidence>
<dbReference type="Proteomes" id="UP000813423">
    <property type="component" value="Unassembled WGS sequence"/>
</dbReference>
<evidence type="ECO:0000256" key="4">
    <source>
        <dbReference type="ARBA" id="ARBA00022723"/>
    </source>
</evidence>
<proteinExistence type="inferred from homology"/>
<dbReference type="GO" id="GO:0030145">
    <property type="term" value="F:manganese ion binding"/>
    <property type="evidence" value="ECO:0007669"/>
    <property type="project" value="InterPro"/>
</dbReference>